<comment type="caution">
    <text evidence="3">The sequence shown here is derived from an EMBL/GenBank/DDBJ whole genome shotgun (WGS) entry which is preliminary data.</text>
</comment>
<evidence type="ECO:0000313" key="3">
    <source>
        <dbReference type="EMBL" id="GEK92841.1"/>
    </source>
</evidence>
<protein>
    <recommendedName>
        <fullName evidence="5">Outer-membrane lipoprotein carrier protein</fullName>
    </recommendedName>
</protein>
<proteinExistence type="predicted"/>
<dbReference type="CDD" id="cd16325">
    <property type="entry name" value="LolA"/>
    <property type="match status" value="1"/>
</dbReference>
<dbReference type="Pfam" id="PF03548">
    <property type="entry name" value="LolA"/>
    <property type="match status" value="1"/>
</dbReference>
<dbReference type="PANTHER" id="PTHR35869">
    <property type="entry name" value="OUTER-MEMBRANE LIPOPROTEIN CARRIER PROTEIN"/>
    <property type="match status" value="1"/>
</dbReference>
<sequence>MMNRSILRASLFALALSPMMALPSAAFAQAVPAQLRPADQGRVARVQDTLASITTLQARFLQTAPDGKTTSGTATLSRPGQMRFDYDSPSPLLLVANNGRVVFQDRSVGQVTTIPLDRTPLGLLLRPDLHLSGDVTVTGFEHTSGQLHVTLERSDNPGEGNLTLLLSDSPLALLGWIVQDAQGRSTTIALSDVHLGGAVAQSLFVLPKAEN</sequence>
<dbReference type="InterPro" id="IPR004564">
    <property type="entry name" value="OM_lipoprot_carrier_LolA-like"/>
</dbReference>
<dbReference type="Gene3D" id="2.50.20.10">
    <property type="entry name" value="Lipoprotein localisation LolA/LolB/LppX"/>
    <property type="match status" value="1"/>
</dbReference>
<organism evidence="3 4">
    <name type="scientific">Gluconobacter wancherniae NBRC 103581</name>
    <dbReference type="NCBI Taxonomy" id="656744"/>
    <lineage>
        <taxon>Bacteria</taxon>
        <taxon>Pseudomonadati</taxon>
        <taxon>Pseudomonadota</taxon>
        <taxon>Alphaproteobacteria</taxon>
        <taxon>Acetobacterales</taxon>
        <taxon>Acetobacteraceae</taxon>
        <taxon>Gluconobacter</taxon>
    </lineage>
</organism>
<reference evidence="3 4" key="1">
    <citation type="submission" date="2019-07" db="EMBL/GenBank/DDBJ databases">
        <title>Whole genome shotgun sequence of Gluconobacter wancherniae NBRC 103581.</title>
        <authorList>
            <person name="Hosoyama A."/>
            <person name="Uohara A."/>
            <person name="Ohji S."/>
            <person name="Ichikawa N."/>
        </authorList>
    </citation>
    <scope>NUCLEOTIDE SEQUENCE [LARGE SCALE GENOMIC DNA]</scope>
    <source>
        <strain evidence="3 4">NBRC 103581</strain>
    </source>
</reference>
<dbReference type="PANTHER" id="PTHR35869:SF1">
    <property type="entry name" value="OUTER-MEMBRANE LIPOPROTEIN CARRIER PROTEIN"/>
    <property type="match status" value="1"/>
</dbReference>
<dbReference type="OrthoDB" id="9800501at2"/>
<feature type="signal peptide" evidence="2">
    <location>
        <begin position="1"/>
        <end position="28"/>
    </location>
</feature>
<keyword evidence="1 2" id="KW-0732">Signal</keyword>
<dbReference type="RefSeq" id="WP_146793889.1">
    <property type="nucleotide sequence ID" value="NZ_BARC01000004.1"/>
</dbReference>
<gene>
    <name evidence="3" type="ORF">GWA01_06110</name>
</gene>
<dbReference type="SUPFAM" id="SSF89392">
    <property type="entry name" value="Prokaryotic lipoproteins and lipoprotein localization factors"/>
    <property type="match status" value="1"/>
</dbReference>
<dbReference type="AlphaFoldDB" id="A0A511B060"/>
<dbReference type="Proteomes" id="UP000321230">
    <property type="component" value="Unassembled WGS sequence"/>
</dbReference>
<feature type="chain" id="PRO_5022045130" description="Outer-membrane lipoprotein carrier protein" evidence="2">
    <location>
        <begin position="29"/>
        <end position="211"/>
    </location>
</feature>
<keyword evidence="4" id="KW-1185">Reference proteome</keyword>
<name>A0A511B060_9PROT</name>
<evidence type="ECO:0000256" key="2">
    <source>
        <dbReference type="SAM" id="SignalP"/>
    </source>
</evidence>
<dbReference type="EMBL" id="BJUZ01000001">
    <property type="protein sequence ID" value="GEK92841.1"/>
    <property type="molecule type" value="Genomic_DNA"/>
</dbReference>
<evidence type="ECO:0008006" key="5">
    <source>
        <dbReference type="Google" id="ProtNLM"/>
    </source>
</evidence>
<dbReference type="InterPro" id="IPR029046">
    <property type="entry name" value="LolA/LolB/LppX"/>
</dbReference>
<accession>A0A511B060</accession>
<evidence type="ECO:0000313" key="4">
    <source>
        <dbReference type="Proteomes" id="UP000321230"/>
    </source>
</evidence>
<evidence type="ECO:0000256" key="1">
    <source>
        <dbReference type="ARBA" id="ARBA00022729"/>
    </source>
</evidence>